<dbReference type="InterPro" id="IPR036397">
    <property type="entry name" value="RNaseH_sf"/>
</dbReference>
<feature type="domain" description="Reverse transcriptase RNase H-like" evidence="8">
    <location>
        <begin position="500"/>
        <end position="597"/>
    </location>
</feature>
<evidence type="ECO:0000313" key="10">
    <source>
        <dbReference type="Proteomes" id="UP000701853"/>
    </source>
</evidence>
<keyword evidence="1" id="KW-0808">Transferase</keyword>
<keyword evidence="2" id="KW-0548">Nucleotidyltransferase</keyword>
<evidence type="ECO:0000256" key="1">
    <source>
        <dbReference type="ARBA" id="ARBA00022679"/>
    </source>
</evidence>
<sequence>MTVAEYEREFVRLSKYAREYVSTEEIMCKRFVNGPNEDIKLLIGILKIKEFVVLVERAYKAEGYSKEKRKVDFQSRDFRTRSSSKSHQSAMKKFRDSFNRPNTSAGRSNIDHEKQPAGSRAQATSVASVGSRATKDSAVRSEVRAPARAYAIRAREDASSPDIITVSSKTLPIESTKFVIRVSNPLGKCVLVNKVCKNCPLMIRDCYFPADLMLLPFDEFDIILGDLNGLPVVISSILAQKYVRKGCEAYFAYVLDTKVAEKKIESVPVVCEYSNVFPEELSGLPPIREIEFGIELVPRTMPILIALYRMALIELKELKSQLQDLIDRGFARLSFSPWGAPVLFVKKKDGTMRMCIYYRQLNKVTIKNKYPLPKIDDLFDQLTGATVFSKIDLRLDYYQLREVGFLGHVVSSLGIRVDSNKIYAIMDWKPPKNVSEVCSFLGLTGYYRRFVKGFSIIVTPLTRLLQNDVKFEWSEKCQKSFEQLKTLLTEALVLVQPETGKEFVICSDASINGLGCVLIQEGKVIAYASRQLKQHEKNYPMHDLGLAAIVFALKIWRHYFFGEKCHVYSNHKSLKYLMTQKDLNLRQRRWLDLLKDYELVTDYHPGKANVMADTLSQKSLFALRAMNIQLTLSDDCSIIAELKARLLFLQQICEVQKVDNEMLARRAQCDSNPDSEFQQVKAEYQVPSGLLQPIMISEWKWDRVTMDFVTGLPLSPTKNDAIWVVVDRFTKAAHFIPVRMDFSLDKLTELYISEIVKLHGSDGQSKRVIQTLEDMLRCCILEFESTWEKYLSLIEFAYKNNFQSSIKMAPCEALYGRKCQTPLYWTELSENKIHGVDVI</sequence>
<dbReference type="GO" id="GO:0003676">
    <property type="term" value="F:nucleic acid binding"/>
    <property type="evidence" value="ECO:0007669"/>
    <property type="project" value="InterPro"/>
</dbReference>
<keyword evidence="4" id="KW-0255">Endonuclease</keyword>
<dbReference type="CDD" id="cd09274">
    <property type="entry name" value="RNase_HI_RT_Ty3"/>
    <property type="match status" value="1"/>
</dbReference>
<dbReference type="CDD" id="cd01647">
    <property type="entry name" value="RT_LTR"/>
    <property type="match status" value="1"/>
</dbReference>
<proteinExistence type="predicted"/>
<keyword evidence="3" id="KW-0540">Nuclease</keyword>
<evidence type="ECO:0000256" key="7">
    <source>
        <dbReference type="SAM" id="MobiDB-lite"/>
    </source>
</evidence>
<evidence type="ECO:0000259" key="8">
    <source>
        <dbReference type="Pfam" id="PF17917"/>
    </source>
</evidence>
<dbReference type="PANTHER" id="PTHR37984">
    <property type="entry name" value="PROTEIN CBG26694"/>
    <property type="match status" value="1"/>
</dbReference>
<comment type="caution">
    <text evidence="9">The sequence shown here is derived from an EMBL/GenBank/DDBJ whole genome shotgun (WGS) entry which is preliminary data.</text>
</comment>
<evidence type="ECO:0000256" key="5">
    <source>
        <dbReference type="ARBA" id="ARBA00022801"/>
    </source>
</evidence>
<dbReference type="InterPro" id="IPR043128">
    <property type="entry name" value="Rev_trsase/Diguanyl_cyclase"/>
</dbReference>
<evidence type="ECO:0000256" key="3">
    <source>
        <dbReference type="ARBA" id="ARBA00022722"/>
    </source>
</evidence>
<organism evidence="9 10">
    <name type="scientific">Gossypium anomalum</name>
    <dbReference type="NCBI Taxonomy" id="47600"/>
    <lineage>
        <taxon>Eukaryota</taxon>
        <taxon>Viridiplantae</taxon>
        <taxon>Streptophyta</taxon>
        <taxon>Embryophyta</taxon>
        <taxon>Tracheophyta</taxon>
        <taxon>Spermatophyta</taxon>
        <taxon>Magnoliopsida</taxon>
        <taxon>eudicotyledons</taxon>
        <taxon>Gunneridae</taxon>
        <taxon>Pentapetalae</taxon>
        <taxon>rosids</taxon>
        <taxon>malvids</taxon>
        <taxon>Malvales</taxon>
        <taxon>Malvaceae</taxon>
        <taxon>Malvoideae</taxon>
        <taxon>Gossypium</taxon>
    </lineage>
</organism>
<accession>A0A8J5YB98</accession>
<gene>
    <name evidence="9" type="ORF">CXB51_028995</name>
</gene>
<dbReference type="Gene3D" id="3.10.20.370">
    <property type="match status" value="1"/>
</dbReference>
<dbReference type="Proteomes" id="UP000701853">
    <property type="component" value="Chromosome 11"/>
</dbReference>
<dbReference type="AlphaFoldDB" id="A0A8J5YB98"/>
<evidence type="ECO:0000256" key="4">
    <source>
        <dbReference type="ARBA" id="ARBA00022759"/>
    </source>
</evidence>
<dbReference type="SUPFAM" id="SSF56672">
    <property type="entry name" value="DNA/RNA polymerases"/>
    <property type="match status" value="1"/>
</dbReference>
<dbReference type="EMBL" id="JAHUZN010000011">
    <property type="protein sequence ID" value="KAG8479087.1"/>
    <property type="molecule type" value="Genomic_DNA"/>
</dbReference>
<dbReference type="OrthoDB" id="415724at2759"/>
<dbReference type="GO" id="GO:0004519">
    <property type="term" value="F:endonuclease activity"/>
    <property type="evidence" value="ECO:0007669"/>
    <property type="project" value="UniProtKB-KW"/>
</dbReference>
<protein>
    <recommendedName>
        <fullName evidence="8">Reverse transcriptase RNase H-like domain-containing protein</fullName>
    </recommendedName>
</protein>
<dbReference type="InterPro" id="IPR012337">
    <property type="entry name" value="RNaseH-like_sf"/>
</dbReference>
<dbReference type="GO" id="GO:0016787">
    <property type="term" value="F:hydrolase activity"/>
    <property type="evidence" value="ECO:0007669"/>
    <property type="project" value="UniProtKB-KW"/>
</dbReference>
<dbReference type="Pfam" id="PF08284">
    <property type="entry name" value="RVP_2"/>
    <property type="match status" value="1"/>
</dbReference>
<evidence type="ECO:0000256" key="2">
    <source>
        <dbReference type="ARBA" id="ARBA00022695"/>
    </source>
</evidence>
<dbReference type="PANTHER" id="PTHR37984:SF5">
    <property type="entry name" value="PROTEIN NYNRIN-LIKE"/>
    <property type="match status" value="1"/>
</dbReference>
<dbReference type="Gene3D" id="3.10.10.10">
    <property type="entry name" value="HIV Type 1 Reverse Transcriptase, subunit A, domain 1"/>
    <property type="match status" value="1"/>
</dbReference>
<keyword evidence="5" id="KW-0378">Hydrolase</keyword>
<dbReference type="Pfam" id="PF17917">
    <property type="entry name" value="RT_RNaseH"/>
    <property type="match status" value="1"/>
</dbReference>
<feature type="region of interest" description="Disordered" evidence="7">
    <location>
        <begin position="72"/>
        <end position="133"/>
    </location>
</feature>
<dbReference type="InterPro" id="IPR050951">
    <property type="entry name" value="Retrovirus_Pol_polyprotein"/>
</dbReference>
<dbReference type="InterPro" id="IPR041373">
    <property type="entry name" value="RT_RNaseH"/>
</dbReference>
<dbReference type="InterPro" id="IPR043502">
    <property type="entry name" value="DNA/RNA_pol_sf"/>
</dbReference>
<evidence type="ECO:0000256" key="6">
    <source>
        <dbReference type="ARBA" id="ARBA00022918"/>
    </source>
</evidence>
<dbReference type="Gene3D" id="3.30.420.10">
    <property type="entry name" value="Ribonuclease H-like superfamily/Ribonuclease H"/>
    <property type="match status" value="2"/>
</dbReference>
<name>A0A8J5YB98_9ROSI</name>
<dbReference type="GO" id="GO:0003964">
    <property type="term" value="F:RNA-directed DNA polymerase activity"/>
    <property type="evidence" value="ECO:0007669"/>
    <property type="project" value="UniProtKB-KW"/>
</dbReference>
<evidence type="ECO:0000313" key="9">
    <source>
        <dbReference type="EMBL" id="KAG8479087.1"/>
    </source>
</evidence>
<keyword evidence="10" id="KW-1185">Reference proteome</keyword>
<keyword evidence="6" id="KW-0695">RNA-directed DNA polymerase</keyword>
<reference evidence="9 10" key="1">
    <citation type="journal article" date="2021" name="bioRxiv">
        <title>The Gossypium anomalum genome as a resource for cotton improvement and evolutionary analysis of hybrid incompatibility.</title>
        <authorList>
            <person name="Grover C.E."/>
            <person name="Yuan D."/>
            <person name="Arick M.A."/>
            <person name="Miller E.R."/>
            <person name="Hu G."/>
            <person name="Peterson D.G."/>
            <person name="Wendel J.F."/>
            <person name="Udall J.A."/>
        </authorList>
    </citation>
    <scope>NUCLEOTIDE SEQUENCE [LARGE SCALE GENOMIC DNA]</scope>
    <source>
        <strain evidence="9">JFW-Udall</strain>
        <tissue evidence="9">Leaf</tissue>
    </source>
</reference>
<dbReference type="FunFam" id="3.30.70.270:FF:000020">
    <property type="entry name" value="Transposon Tf2-6 polyprotein-like Protein"/>
    <property type="match status" value="1"/>
</dbReference>
<dbReference type="Gene3D" id="3.30.70.270">
    <property type="match status" value="2"/>
</dbReference>
<dbReference type="SUPFAM" id="SSF53098">
    <property type="entry name" value="Ribonuclease H-like"/>
    <property type="match status" value="1"/>
</dbReference>